<reference evidence="1 2" key="1">
    <citation type="journal article" date="2021" name="Front. Genet.">
        <title>Chromosome-Level Genome Assembly Reveals Significant Gene Expansion in the Toll and IMD Signaling Pathways of Dendrolimus kikuchii.</title>
        <authorList>
            <person name="Zhou J."/>
            <person name="Wu P."/>
            <person name="Xiong Z."/>
            <person name="Liu N."/>
            <person name="Zhao N."/>
            <person name="Ji M."/>
            <person name="Qiu Y."/>
            <person name="Yang B."/>
        </authorList>
    </citation>
    <scope>NUCLEOTIDE SEQUENCE [LARGE SCALE GENOMIC DNA]</scope>
    <source>
        <strain evidence="1">Ann1</strain>
    </source>
</reference>
<evidence type="ECO:0000313" key="2">
    <source>
        <dbReference type="Proteomes" id="UP000824533"/>
    </source>
</evidence>
<protein>
    <submittedName>
        <fullName evidence="1">Uncharacterized protein</fullName>
    </submittedName>
</protein>
<comment type="caution">
    <text evidence="1">The sequence shown here is derived from an EMBL/GenBank/DDBJ whole genome shotgun (WGS) entry which is preliminary data.</text>
</comment>
<dbReference type="EMBL" id="CM034394">
    <property type="protein sequence ID" value="KAJ0179361.1"/>
    <property type="molecule type" value="Genomic_DNA"/>
</dbReference>
<accession>A0ACC1D6B2</accession>
<dbReference type="Proteomes" id="UP000824533">
    <property type="component" value="Linkage Group LG08"/>
</dbReference>
<name>A0ACC1D6B2_9NEOP</name>
<proteinExistence type="predicted"/>
<gene>
    <name evidence="1" type="ORF">K1T71_005073</name>
</gene>
<keyword evidence="2" id="KW-1185">Reference proteome</keyword>
<evidence type="ECO:0000313" key="1">
    <source>
        <dbReference type="EMBL" id="KAJ0179361.1"/>
    </source>
</evidence>
<organism evidence="1 2">
    <name type="scientific">Dendrolimus kikuchii</name>
    <dbReference type="NCBI Taxonomy" id="765133"/>
    <lineage>
        <taxon>Eukaryota</taxon>
        <taxon>Metazoa</taxon>
        <taxon>Ecdysozoa</taxon>
        <taxon>Arthropoda</taxon>
        <taxon>Hexapoda</taxon>
        <taxon>Insecta</taxon>
        <taxon>Pterygota</taxon>
        <taxon>Neoptera</taxon>
        <taxon>Endopterygota</taxon>
        <taxon>Lepidoptera</taxon>
        <taxon>Glossata</taxon>
        <taxon>Ditrysia</taxon>
        <taxon>Bombycoidea</taxon>
        <taxon>Lasiocampidae</taxon>
        <taxon>Dendrolimus</taxon>
    </lineage>
</organism>
<sequence length="1702" mass="186134">MDIQKQHLCPRLVDYLTIVGARPYTSGKGLAPVQAPELLRRYPLTNHDDFPLPLDMVYFCQPEGCVSVGPRRPPGHLASRDTTSFVFTLTDKDSGKTRYGICVNFYRAVERAPAPGPRERSVLRRESWRKSMEKSSDSAFSSDYRSSNVAPSDSERDCSATLAPRLAPAPDSESGGSHSHSPSPRAARKRQRVRNHSLTSLCLLSHHPFFSTFRECLFILKKLIDACNESSSPRRVGASRQIFRDTVWSVLTGQAYDNTPTIVLHDVKEIETWILRLLSTPVPVPGKTRVELEVLSPTAHSPLIFALPDHTRFALVDFPLHLPLELLGVDTCLKVLTLILLENKVVVQSRDYNALSMSVMALVAMLYPLEYMFPAIPLLPSCMNCAEQLLLAPTPFLIGIPATFFTYKKSFRLPDDIWMVDLDSTKLICPTGTDQDLPPLPEPEGSVLKNHLKQAMHLMDNAGTGALNSLTTSSAEQASALLMPSRRDSVGGATLKVQPATFRSSNDGAQSAPHSTPESRRVSTAGGPASAGHTPQRHSLASPHNQAQPFNPLIYGNDVDSVDVATRVAMVRFFNSQNILANFMEHTRTLRLYPRPVVAFQINSFLRSRPRTTSFLNKFTRTQAVEFLAEWSLTPCNVAFLRVQTGVFDPRQIGDKPKWFADSLQPIRFAVWDDGSSLNGALRQLHRQENQPTDESGSDSEAAESTSSSYSSLSDFVSEMASSDLSPGGNTHQQHVIGETYSAVVQVPMTLSSSLDPKTVYSPPSSLMFGEGDHNEGKMETRASTSPSASSSDHSDMSEDEGPPGDTGKTEPSDVPRPPPVKKSDTDSGSFGRESDSTSTTTPNTVVSRQRAAPDSTSTSDSDRALTPSHHSLPHAHSAQAKSSNSGVSRQASQSSLLEQFAAQAKELVKETTRQSSQEGLLAHMDKKGKVADGGDKKLFAPLGQLTLHAKKAAEEASKSMQEASKSALEASKTATAVSKNTFEDLTYVGKSTFGDLTKSAKEAAAKKGLLMKGESQDSTSSGSSRRDSTALQTTNLLTATHRDFFSNISSDLNGLAASTSSMFSDFFGSKGKQGKSGVSPSGGPSAGAGGGGSGAPLSASFGPFSQGARGLVQRSPLIRHAPPSPPHQPQPRPTSNTENQAFLNDLVQHVLEGEGVGWLKLNRLKKLMEDESYRNMVLSKLNRNFNRKTTPCDKVDDVFISKPVWKGMLKVLQAVVHGLEHTYSNFGLGGMASVFQLTEMAHTHYWSKELASLEQAGLPDHLARQHPDTPSSAGSSRKGSQAEVPTVNYPEMDSSEAQSTTEMFKDMLNQKRNLLFSKLTSFDSDAAPSSDYSADESGSITTNRANLFDHRASFKSNLSDTDVMFLDVNRPSNVGGKPRAASVFSSKSSLSAYRPPAPIPTTSPLTSPDTARTYLYQGLIGKERSNLWDQMQFWEDAFLDAVSQERDMIGMDQGANEMMERYKCLSETERKRLEHEEDRLLSTALYNLTAALVLFGVDADIVRNKVRRLLAKSHIGLIYSQEVNHLLDVVHTLHGNDIELKPLGSRLLRRATFTVHEGDAGGELRFMEVRDDGLVLRSTQGTIVERWWYERLVNMTYSPKIRVLCLWRKNGGQTQLHKYYTKKCKALYYCIKEAMEKSGRRQDAAELGGEFPIQDCATGEGGLIQRCVAPSAVGERVAPPCLALPLGTFEMVLGPRSAAPD</sequence>